<protein>
    <recommendedName>
        <fullName evidence="4">MARVEL domain-containing protein</fullName>
    </recommendedName>
</protein>
<feature type="transmembrane region" description="Helical" evidence="1">
    <location>
        <begin position="113"/>
        <end position="135"/>
    </location>
</feature>
<feature type="transmembrane region" description="Helical" evidence="1">
    <location>
        <begin position="155"/>
        <end position="177"/>
    </location>
</feature>
<evidence type="ECO:0000313" key="3">
    <source>
        <dbReference type="Proteomes" id="UP001162131"/>
    </source>
</evidence>
<proteinExistence type="predicted"/>
<keyword evidence="1" id="KW-0812">Transmembrane</keyword>
<accession>A0AAU9JJ68</accession>
<evidence type="ECO:0000256" key="1">
    <source>
        <dbReference type="SAM" id="Phobius"/>
    </source>
</evidence>
<dbReference type="AlphaFoldDB" id="A0AAU9JJ68"/>
<name>A0AAU9JJ68_9CILI</name>
<keyword evidence="3" id="KW-1185">Reference proteome</keyword>
<evidence type="ECO:0008006" key="4">
    <source>
        <dbReference type="Google" id="ProtNLM"/>
    </source>
</evidence>
<organism evidence="2 3">
    <name type="scientific">Blepharisma stoltei</name>
    <dbReference type="NCBI Taxonomy" id="1481888"/>
    <lineage>
        <taxon>Eukaryota</taxon>
        <taxon>Sar</taxon>
        <taxon>Alveolata</taxon>
        <taxon>Ciliophora</taxon>
        <taxon>Postciliodesmatophora</taxon>
        <taxon>Heterotrichea</taxon>
        <taxon>Heterotrichida</taxon>
        <taxon>Blepharismidae</taxon>
        <taxon>Blepharisma</taxon>
    </lineage>
</organism>
<feature type="transmembrane region" description="Helical" evidence="1">
    <location>
        <begin position="83"/>
        <end position="101"/>
    </location>
</feature>
<sequence>MIKKNYKFIIKTMAKRICDWGIKVPTKSEETQFGGTTAPLWRNPSQCIFLIIGIINTLIFFIELMVVGISLGFNTSCSSGLEYVRNLTIFFFFLNGMYQLWISAHKWTSDTQWFRFIAISTVLNAFLLFLVFMMISELSANKDCRSKDVSTYNSSVSIIVLGAITGIFYVFFTAYLIMKLYLGRQLLVYNEGGLNIDY</sequence>
<keyword evidence="1" id="KW-1133">Transmembrane helix</keyword>
<evidence type="ECO:0000313" key="2">
    <source>
        <dbReference type="EMBL" id="CAG9327298.1"/>
    </source>
</evidence>
<comment type="caution">
    <text evidence="2">The sequence shown here is derived from an EMBL/GenBank/DDBJ whole genome shotgun (WGS) entry which is preliminary data.</text>
</comment>
<feature type="transmembrane region" description="Helical" evidence="1">
    <location>
        <begin position="47"/>
        <end position="71"/>
    </location>
</feature>
<keyword evidence="1" id="KW-0472">Membrane</keyword>
<gene>
    <name evidence="2" type="ORF">BSTOLATCC_MIC43338</name>
</gene>
<reference evidence="2" key="1">
    <citation type="submission" date="2021-09" db="EMBL/GenBank/DDBJ databases">
        <authorList>
            <consortium name="AG Swart"/>
            <person name="Singh M."/>
            <person name="Singh A."/>
            <person name="Seah K."/>
            <person name="Emmerich C."/>
        </authorList>
    </citation>
    <scope>NUCLEOTIDE SEQUENCE</scope>
    <source>
        <strain evidence="2">ATCC30299</strain>
    </source>
</reference>
<dbReference type="Proteomes" id="UP001162131">
    <property type="component" value="Unassembled WGS sequence"/>
</dbReference>
<dbReference type="EMBL" id="CAJZBQ010000043">
    <property type="protein sequence ID" value="CAG9327298.1"/>
    <property type="molecule type" value="Genomic_DNA"/>
</dbReference>